<evidence type="ECO:0000313" key="1">
    <source>
        <dbReference type="EMBL" id="KAG8380523.1"/>
    </source>
</evidence>
<dbReference type="Proteomes" id="UP000826271">
    <property type="component" value="Unassembled WGS sequence"/>
</dbReference>
<keyword evidence="2" id="KW-1185">Reference proteome</keyword>
<protein>
    <submittedName>
        <fullName evidence="1">Uncharacterized protein</fullName>
    </submittedName>
</protein>
<dbReference type="AlphaFoldDB" id="A0AAV6XDI8"/>
<sequence length="73" mass="8406">MRFRMKYLLEIHYKSNNASNLFLEASSSNIPSPAPWMGTSDDRMFGMYGYNASFVPSIGDVLDYESNRRVNML</sequence>
<gene>
    <name evidence="1" type="ORF">BUALT_Bualt06G0024500</name>
</gene>
<dbReference type="EMBL" id="WHWC01000006">
    <property type="protein sequence ID" value="KAG8380523.1"/>
    <property type="molecule type" value="Genomic_DNA"/>
</dbReference>
<proteinExistence type="predicted"/>
<reference evidence="1" key="1">
    <citation type="submission" date="2019-10" db="EMBL/GenBank/DDBJ databases">
        <authorList>
            <person name="Zhang R."/>
            <person name="Pan Y."/>
            <person name="Wang J."/>
            <person name="Ma R."/>
            <person name="Yu S."/>
        </authorList>
    </citation>
    <scope>NUCLEOTIDE SEQUENCE</scope>
    <source>
        <strain evidence="1">LA-IB0</strain>
        <tissue evidence="1">Leaf</tissue>
    </source>
</reference>
<comment type="caution">
    <text evidence="1">The sequence shown here is derived from an EMBL/GenBank/DDBJ whole genome shotgun (WGS) entry which is preliminary data.</text>
</comment>
<organism evidence="1 2">
    <name type="scientific">Buddleja alternifolia</name>
    <dbReference type="NCBI Taxonomy" id="168488"/>
    <lineage>
        <taxon>Eukaryota</taxon>
        <taxon>Viridiplantae</taxon>
        <taxon>Streptophyta</taxon>
        <taxon>Embryophyta</taxon>
        <taxon>Tracheophyta</taxon>
        <taxon>Spermatophyta</taxon>
        <taxon>Magnoliopsida</taxon>
        <taxon>eudicotyledons</taxon>
        <taxon>Gunneridae</taxon>
        <taxon>Pentapetalae</taxon>
        <taxon>asterids</taxon>
        <taxon>lamiids</taxon>
        <taxon>Lamiales</taxon>
        <taxon>Scrophulariaceae</taxon>
        <taxon>Buddlejeae</taxon>
        <taxon>Buddleja</taxon>
    </lineage>
</organism>
<evidence type="ECO:0000313" key="2">
    <source>
        <dbReference type="Proteomes" id="UP000826271"/>
    </source>
</evidence>
<accession>A0AAV6XDI8</accession>
<name>A0AAV6XDI8_9LAMI</name>